<name>E8X4N7_GRATM</name>
<dbReference type="GO" id="GO:0012505">
    <property type="term" value="C:endomembrane system"/>
    <property type="evidence" value="ECO:0007669"/>
    <property type="project" value="UniProtKB-SubCell"/>
</dbReference>
<dbReference type="PANTHER" id="PTHR22773">
    <property type="entry name" value="NADH DEHYDROGENASE"/>
    <property type="match status" value="1"/>
</dbReference>
<feature type="transmembrane region" description="Helical" evidence="6">
    <location>
        <begin position="163"/>
        <end position="196"/>
    </location>
</feature>
<comment type="subunit">
    <text evidence="6">NDH-1 is composed of 14 different subunits. Subunits NuoA, H, J, K, L, M, N constitute the membrane sector of the complex.</text>
</comment>
<dbReference type="GO" id="GO:0048038">
    <property type="term" value="F:quinone binding"/>
    <property type="evidence" value="ECO:0007669"/>
    <property type="project" value="UniProtKB-KW"/>
</dbReference>
<feature type="transmembrane region" description="Helical" evidence="6">
    <location>
        <begin position="411"/>
        <end position="431"/>
    </location>
</feature>
<evidence type="ECO:0000256" key="7">
    <source>
        <dbReference type="RuleBase" id="RU000320"/>
    </source>
</evidence>
<comment type="subcellular location">
    <subcellularLocation>
        <location evidence="6">Cell inner membrane</location>
        <topology evidence="6">Multi-pass membrane protein</topology>
    </subcellularLocation>
    <subcellularLocation>
        <location evidence="1">Endomembrane system</location>
        <topology evidence="1">Multi-pass membrane protein</topology>
    </subcellularLocation>
    <subcellularLocation>
        <location evidence="7">Membrane</location>
        <topology evidence="7">Multi-pass membrane protein</topology>
    </subcellularLocation>
</comment>
<dbReference type="GO" id="GO:0008137">
    <property type="term" value="F:NADH dehydrogenase (ubiquinone) activity"/>
    <property type="evidence" value="ECO:0007669"/>
    <property type="project" value="InterPro"/>
</dbReference>
<feature type="transmembrane region" description="Helical" evidence="6">
    <location>
        <begin position="303"/>
        <end position="321"/>
    </location>
</feature>
<dbReference type="STRING" id="1198114.AciX9_2410"/>
<dbReference type="Pfam" id="PF00361">
    <property type="entry name" value="Proton_antipo_M"/>
    <property type="match status" value="1"/>
</dbReference>
<dbReference type="PaxDb" id="1198114-AciX9_2410"/>
<dbReference type="HAMAP" id="MF_00445">
    <property type="entry name" value="NDH1_NuoN_1"/>
    <property type="match status" value="1"/>
</dbReference>
<evidence type="ECO:0000313" key="10">
    <source>
        <dbReference type="Proteomes" id="UP000000343"/>
    </source>
</evidence>
<organism evidence="10">
    <name type="scientific">Granulicella tundricola (strain ATCC BAA-1859 / DSM 23138 / MP5ACTX9)</name>
    <dbReference type="NCBI Taxonomy" id="1198114"/>
    <lineage>
        <taxon>Bacteria</taxon>
        <taxon>Pseudomonadati</taxon>
        <taxon>Acidobacteriota</taxon>
        <taxon>Terriglobia</taxon>
        <taxon>Terriglobales</taxon>
        <taxon>Acidobacteriaceae</taxon>
        <taxon>Granulicella</taxon>
    </lineage>
</organism>
<evidence type="ECO:0000256" key="6">
    <source>
        <dbReference type="HAMAP-Rule" id="MF_00445"/>
    </source>
</evidence>
<keyword evidence="6" id="KW-1278">Translocase</keyword>
<keyword evidence="6" id="KW-0830">Ubiquinone</keyword>
<keyword evidence="3 6" id="KW-0812">Transmembrane</keyword>
<evidence type="ECO:0000256" key="2">
    <source>
        <dbReference type="ARBA" id="ARBA00022519"/>
    </source>
</evidence>
<keyword evidence="6" id="KW-0813">Transport</keyword>
<dbReference type="EMBL" id="CP002480">
    <property type="protein sequence ID" value="ADW69447.1"/>
    <property type="molecule type" value="Genomic_DNA"/>
</dbReference>
<feature type="transmembrane region" description="Helical" evidence="6">
    <location>
        <begin position="6"/>
        <end position="24"/>
    </location>
</feature>
<accession>E8X4N7</accession>
<dbReference type="NCBIfam" id="TIGR01770">
    <property type="entry name" value="NDH_I_N"/>
    <property type="match status" value="1"/>
</dbReference>
<dbReference type="InterPro" id="IPR010096">
    <property type="entry name" value="NADH-Q_OxRdtase_suN/2"/>
</dbReference>
<protein>
    <recommendedName>
        <fullName evidence="6">NADH-quinone oxidoreductase subunit N</fullName>
        <ecNumber evidence="6">7.1.1.-</ecNumber>
    </recommendedName>
    <alternativeName>
        <fullName evidence="6">NADH dehydrogenase I subunit N</fullName>
    </alternativeName>
    <alternativeName>
        <fullName evidence="6">NDH-1 subunit N</fullName>
    </alternativeName>
</protein>
<comment type="function">
    <text evidence="6">NDH-1 shuttles electrons from NADH, via FMN and iron-sulfur (Fe-S) centers, to quinones in the respiratory chain. The immediate electron acceptor for the enzyme in this species is believed to be ubiquinone. Couples the redox reaction to proton translocation (for every two electrons transferred, four hydrogen ions are translocated across the cytoplasmic membrane), and thus conserves the redox energy in a proton gradient.</text>
</comment>
<keyword evidence="6" id="KW-1003">Cell membrane</keyword>
<comment type="catalytic activity">
    <reaction evidence="6">
        <text>a quinone + NADH + 5 H(+)(in) = a quinol + NAD(+) + 4 H(+)(out)</text>
        <dbReference type="Rhea" id="RHEA:57888"/>
        <dbReference type="ChEBI" id="CHEBI:15378"/>
        <dbReference type="ChEBI" id="CHEBI:24646"/>
        <dbReference type="ChEBI" id="CHEBI:57540"/>
        <dbReference type="ChEBI" id="CHEBI:57945"/>
        <dbReference type="ChEBI" id="CHEBI:132124"/>
    </reaction>
</comment>
<dbReference type="HOGENOM" id="CLU_007100_1_5_0"/>
<keyword evidence="4 6" id="KW-1133">Transmembrane helix</keyword>
<feature type="transmembrane region" description="Helical" evidence="6">
    <location>
        <begin position="452"/>
        <end position="473"/>
    </location>
</feature>
<keyword evidence="10" id="KW-1185">Reference proteome</keyword>
<keyword evidence="2 6" id="KW-0997">Cell inner membrane</keyword>
<feature type="domain" description="NADH:quinone oxidoreductase/Mrp antiporter transmembrane" evidence="8">
    <location>
        <begin position="128"/>
        <end position="422"/>
    </location>
</feature>
<comment type="similarity">
    <text evidence="6">Belongs to the complex I subunit 2 family.</text>
</comment>
<feature type="transmembrane region" description="Helical" evidence="6">
    <location>
        <begin position="277"/>
        <end position="296"/>
    </location>
</feature>
<sequence>MNPNTLALLPEIILTVAGVLIMVAEPCIAPGKSRRGLGWLAIVSAAASAVASVYQLNVTRATLAPIHAFSGTIQVDAFSVFFHLLIAGIVVVSLLGSLDFFDRPDGHAGEYFALVLFGAVGMMFMTSATELLMVFVGLEISSISSYILCGFRKGIATGSESSLKYFLLGSFSTAFFLYGIALAFGATGSTSIAAIAMALSVGTNTPHLAFLALGMIVIGLGFKVSAAPFHVWTPDVYQGAPAPVVGLMSTGPKAAAFAVLIRITFIGFPTIEHRWAALLWILAALSMTIGNLGALMQKNVKRMLAYSSIAHAGYLLAAFTALPSRGISAACFYTATYAAMNVGAFAVVTQLAGYDEHHRTVEDFTGAALRRPWLGALLSFFLLSLIGIPFTGGFFGKFYVFTAVVGGGHTWLAIVGLLNSGLACVYYLRLLAALYTRHPHEKGNDRAVFTKLSLPAALGLAGSALATLALGIIPGRTLDLTNAAAADLLAPNTAPYTSANCPAIQSSNTPDCQPE</sequence>
<evidence type="ECO:0000256" key="1">
    <source>
        <dbReference type="ARBA" id="ARBA00004127"/>
    </source>
</evidence>
<feature type="transmembrane region" description="Helical" evidence="6">
    <location>
        <begin position="77"/>
        <end position="96"/>
    </location>
</feature>
<evidence type="ECO:0000313" key="9">
    <source>
        <dbReference type="EMBL" id="ADW69447.1"/>
    </source>
</evidence>
<dbReference type="GO" id="GO:0042773">
    <property type="term" value="P:ATP synthesis coupled electron transport"/>
    <property type="evidence" value="ECO:0007669"/>
    <property type="project" value="InterPro"/>
</dbReference>
<dbReference type="KEGG" id="acm:AciX9_2410"/>
<dbReference type="RefSeq" id="WP_013580763.1">
    <property type="nucleotide sequence ID" value="NC_015064.1"/>
</dbReference>
<evidence type="ECO:0000256" key="3">
    <source>
        <dbReference type="ARBA" id="ARBA00022692"/>
    </source>
</evidence>
<dbReference type="Proteomes" id="UP000000343">
    <property type="component" value="Chromosome"/>
</dbReference>
<evidence type="ECO:0000256" key="4">
    <source>
        <dbReference type="ARBA" id="ARBA00022989"/>
    </source>
</evidence>
<dbReference type="GO" id="GO:0005886">
    <property type="term" value="C:plasma membrane"/>
    <property type="evidence" value="ECO:0007669"/>
    <property type="project" value="UniProtKB-SubCell"/>
</dbReference>
<dbReference type="EC" id="7.1.1.-" evidence="6"/>
<dbReference type="OrthoDB" id="9807568at2"/>
<keyword evidence="5 6" id="KW-0472">Membrane</keyword>
<feature type="transmembrane region" description="Helical" evidence="6">
    <location>
        <begin position="36"/>
        <end position="57"/>
    </location>
</feature>
<feature type="transmembrane region" description="Helical" evidence="6">
    <location>
        <begin position="208"/>
        <end position="233"/>
    </location>
</feature>
<gene>
    <name evidence="6" type="primary">nuoN</name>
    <name evidence="9" type="ordered locus">AciX9_2410</name>
</gene>
<evidence type="ECO:0000256" key="5">
    <source>
        <dbReference type="ARBA" id="ARBA00023136"/>
    </source>
</evidence>
<keyword evidence="6" id="KW-0874">Quinone</keyword>
<keyword evidence="6" id="KW-0520">NAD</keyword>
<dbReference type="eggNOG" id="COG1007">
    <property type="taxonomic scope" value="Bacteria"/>
</dbReference>
<feature type="transmembrane region" description="Helical" evidence="6">
    <location>
        <begin position="327"/>
        <end position="352"/>
    </location>
</feature>
<dbReference type="AlphaFoldDB" id="E8X4N7"/>
<feature type="transmembrane region" description="Helical" evidence="6">
    <location>
        <begin position="373"/>
        <end position="391"/>
    </location>
</feature>
<feature type="transmembrane region" description="Helical" evidence="6">
    <location>
        <begin position="108"/>
        <end position="125"/>
    </location>
</feature>
<evidence type="ECO:0000259" key="8">
    <source>
        <dbReference type="Pfam" id="PF00361"/>
    </source>
</evidence>
<proteinExistence type="inferred from homology"/>
<reference evidence="10" key="1">
    <citation type="submission" date="2011-01" db="EMBL/GenBank/DDBJ databases">
        <title>Complete sequence of chromosome of Acidobacterium sp. MP5ACTX9.</title>
        <authorList>
            <consortium name="US DOE Joint Genome Institute"/>
            <person name="Lucas S."/>
            <person name="Copeland A."/>
            <person name="Lapidus A."/>
            <person name="Cheng J.-F."/>
            <person name="Goodwin L."/>
            <person name="Pitluck S."/>
            <person name="Teshima H."/>
            <person name="Detter J.C."/>
            <person name="Han C."/>
            <person name="Tapia R."/>
            <person name="Land M."/>
            <person name="Hauser L."/>
            <person name="Kyrpides N."/>
            <person name="Ivanova N."/>
            <person name="Ovchinnikova G."/>
            <person name="Pagani I."/>
            <person name="Rawat S.R."/>
            <person name="Mannisto M."/>
            <person name="Haggblom M.M."/>
            <person name="Woyke T."/>
        </authorList>
    </citation>
    <scope>NUCLEOTIDE SEQUENCE [LARGE SCALE GENOMIC DNA]</scope>
    <source>
        <strain evidence="10">MP5ACTX9</strain>
    </source>
</reference>
<dbReference type="InterPro" id="IPR001750">
    <property type="entry name" value="ND/Mrp_TM"/>
</dbReference>
<dbReference type="GO" id="GO:0050136">
    <property type="term" value="F:NADH dehydrogenase (quinone) (non-electrogenic) activity"/>
    <property type="evidence" value="ECO:0007669"/>
    <property type="project" value="UniProtKB-UniRule"/>
</dbReference>